<dbReference type="Proteomes" id="UP000075882">
    <property type="component" value="Unassembled WGS sequence"/>
</dbReference>
<proteinExistence type="predicted"/>
<reference evidence="1" key="1">
    <citation type="submission" date="2022-08" db="UniProtKB">
        <authorList>
            <consortium name="EnsemblMetazoa"/>
        </authorList>
    </citation>
    <scope>IDENTIFICATION</scope>
</reference>
<dbReference type="AlphaFoldDB" id="A0A8W7PDJ7"/>
<evidence type="ECO:0000313" key="1">
    <source>
        <dbReference type="EnsemblMetazoa" id="ACOM029346-PA.1"/>
    </source>
</evidence>
<organism evidence="1">
    <name type="scientific">Anopheles coluzzii</name>
    <name type="common">African malaria mosquito</name>
    <dbReference type="NCBI Taxonomy" id="1518534"/>
    <lineage>
        <taxon>Eukaryota</taxon>
        <taxon>Metazoa</taxon>
        <taxon>Ecdysozoa</taxon>
        <taxon>Arthropoda</taxon>
        <taxon>Hexapoda</taxon>
        <taxon>Insecta</taxon>
        <taxon>Pterygota</taxon>
        <taxon>Neoptera</taxon>
        <taxon>Endopterygota</taxon>
        <taxon>Diptera</taxon>
        <taxon>Nematocera</taxon>
        <taxon>Culicoidea</taxon>
        <taxon>Culicidae</taxon>
        <taxon>Anophelinae</taxon>
        <taxon>Anopheles</taxon>
    </lineage>
</organism>
<protein>
    <submittedName>
        <fullName evidence="1">Uncharacterized protein</fullName>
    </submittedName>
</protein>
<sequence>MHYTDQGHVTLNESCKNVPCALDHAKCSLRYGTVDLTVGGTVMVVEWAQKKDHMLSVDEPIGRPLFLLDRYYASLRLVNVVPNSLRSLRVRSGTLLKVVAGRNVTTSWGNVLIKFAHPSVEGAPLVQHSELPVTTTTA</sequence>
<dbReference type="EnsemblMetazoa" id="ACOM029346-RA">
    <property type="protein sequence ID" value="ACOM029346-PA.1"/>
    <property type="gene ID" value="ACOM029346"/>
</dbReference>
<name>A0A8W7PDJ7_ANOCL</name>
<accession>A0A8W7PDJ7</accession>